<dbReference type="EMBL" id="UYYB01024427">
    <property type="protein sequence ID" value="VDM72242.1"/>
    <property type="molecule type" value="Genomic_DNA"/>
</dbReference>
<organism evidence="1 2">
    <name type="scientific">Strongylus vulgaris</name>
    <name type="common">Blood worm</name>
    <dbReference type="NCBI Taxonomy" id="40348"/>
    <lineage>
        <taxon>Eukaryota</taxon>
        <taxon>Metazoa</taxon>
        <taxon>Ecdysozoa</taxon>
        <taxon>Nematoda</taxon>
        <taxon>Chromadorea</taxon>
        <taxon>Rhabditida</taxon>
        <taxon>Rhabditina</taxon>
        <taxon>Rhabditomorpha</taxon>
        <taxon>Strongyloidea</taxon>
        <taxon>Strongylidae</taxon>
        <taxon>Strongylus</taxon>
    </lineage>
</organism>
<dbReference type="OrthoDB" id="8182982at2759"/>
<keyword evidence="2" id="KW-1185">Reference proteome</keyword>
<evidence type="ECO:0000313" key="1">
    <source>
        <dbReference type="EMBL" id="VDM72242.1"/>
    </source>
</evidence>
<accession>A0A3P7KYK9</accession>
<dbReference type="AlphaFoldDB" id="A0A3P7KYK9"/>
<sequence>MLSSKLKVYQYWFLTGGFPALAVSSSSLGLELQQLSPSPWPLRLSSKHSLPPFLFAQTLTTAPTNSEVLVNLNFTSFFRVNYDPVTWVNIFSQIDENPAQFSAVGRAQLVTDFCYFYAHDQVDRGTAIREIVTDMVCSCSS</sequence>
<evidence type="ECO:0000313" key="2">
    <source>
        <dbReference type="Proteomes" id="UP000270094"/>
    </source>
</evidence>
<reference evidence="1 2" key="1">
    <citation type="submission" date="2018-11" db="EMBL/GenBank/DDBJ databases">
        <authorList>
            <consortium name="Pathogen Informatics"/>
        </authorList>
    </citation>
    <scope>NUCLEOTIDE SEQUENCE [LARGE SCALE GENOMIC DNA]</scope>
</reference>
<name>A0A3P7KYK9_STRVU</name>
<gene>
    <name evidence="1" type="ORF">SVUK_LOCUS7240</name>
</gene>
<dbReference type="Proteomes" id="UP000270094">
    <property type="component" value="Unassembled WGS sequence"/>
</dbReference>
<protein>
    <recommendedName>
        <fullName evidence="3">ERAP1-like C-terminal domain-containing protein</fullName>
    </recommendedName>
</protein>
<evidence type="ECO:0008006" key="3">
    <source>
        <dbReference type="Google" id="ProtNLM"/>
    </source>
</evidence>
<proteinExistence type="predicted"/>